<dbReference type="OrthoDB" id="361242at2759"/>
<evidence type="ECO:0000256" key="8">
    <source>
        <dbReference type="SAM" id="MobiDB-lite"/>
    </source>
</evidence>
<gene>
    <name evidence="10" type="ORF">DICVIV_12768</name>
</gene>
<evidence type="ECO:0000256" key="1">
    <source>
        <dbReference type="ARBA" id="ARBA00004123"/>
    </source>
</evidence>
<name>A0A0D8XBZ0_DICVI</name>
<keyword evidence="6 7" id="KW-0539">Nucleus</keyword>
<dbReference type="Pfam" id="PF08743">
    <property type="entry name" value="Nse4_C"/>
    <property type="match status" value="1"/>
</dbReference>
<feature type="domain" description="Non-structural maintenance of chromosome element 4 C-terminal" evidence="9">
    <location>
        <begin position="299"/>
        <end position="384"/>
    </location>
</feature>
<dbReference type="GO" id="GO:0006310">
    <property type="term" value="P:DNA recombination"/>
    <property type="evidence" value="ECO:0007669"/>
    <property type="project" value="UniProtKB-UniRule"/>
</dbReference>
<dbReference type="InterPro" id="IPR014854">
    <property type="entry name" value="Nse4_C"/>
</dbReference>
<reference evidence="11" key="2">
    <citation type="journal article" date="2016" name="Sci. Rep.">
        <title>Dictyocaulus viviparus genome, variome and transcriptome elucidate lungworm biology and support future intervention.</title>
        <authorList>
            <person name="McNulty S.N."/>
            <person name="Strube C."/>
            <person name="Rosa B.A."/>
            <person name="Martin J.C."/>
            <person name="Tyagi R."/>
            <person name="Choi Y.J."/>
            <person name="Wang Q."/>
            <person name="Hallsworth Pepin K."/>
            <person name="Zhang X."/>
            <person name="Ozersky P."/>
            <person name="Wilson R.K."/>
            <person name="Sternberg P.W."/>
            <person name="Gasser R.B."/>
            <person name="Mitreva M."/>
        </authorList>
    </citation>
    <scope>NUCLEOTIDE SEQUENCE [LARGE SCALE GENOMIC DNA]</scope>
    <source>
        <strain evidence="11">HannoverDv2000</strain>
    </source>
</reference>
<evidence type="ECO:0000256" key="4">
    <source>
        <dbReference type="ARBA" id="ARBA00023172"/>
    </source>
</evidence>
<comment type="subcellular location">
    <subcellularLocation>
        <location evidence="1 7">Nucleus</location>
    </subcellularLocation>
</comment>
<feature type="region of interest" description="Disordered" evidence="8">
    <location>
        <begin position="1"/>
        <end position="23"/>
    </location>
</feature>
<comment type="similarity">
    <text evidence="2 7">Belongs to the NSE4 family.</text>
</comment>
<evidence type="ECO:0000256" key="6">
    <source>
        <dbReference type="ARBA" id="ARBA00023242"/>
    </source>
</evidence>
<dbReference type="Proteomes" id="UP000053766">
    <property type="component" value="Unassembled WGS sequence"/>
</dbReference>
<evidence type="ECO:0000313" key="10">
    <source>
        <dbReference type="EMBL" id="KJH41257.1"/>
    </source>
</evidence>
<keyword evidence="3 7" id="KW-0227">DNA damage</keyword>
<evidence type="ECO:0000259" key="9">
    <source>
        <dbReference type="Pfam" id="PF08743"/>
    </source>
</evidence>
<keyword evidence="5 7" id="KW-0234">DNA repair</keyword>
<organism evidence="10 11">
    <name type="scientific">Dictyocaulus viviparus</name>
    <name type="common">Bovine lungworm</name>
    <dbReference type="NCBI Taxonomy" id="29172"/>
    <lineage>
        <taxon>Eukaryota</taxon>
        <taxon>Metazoa</taxon>
        <taxon>Ecdysozoa</taxon>
        <taxon>Nematoda</taxon>
        <taxon>Chromadorea</taxon>
        <taxon>Rhabditida</taxon>
        <taxon>Rhabditina</taxon>
        <taxon>Rhabditomorpha</taxon>
        <taxon>Strongyloidea</taxon>
        <taxon>Metastrongylidae</taxon>
        <taxon>Dictyocaulus</taxon>
    </lineage>
</organism>
<evidence type="ECO:0000313" key="11">
    <source>
        <dbReference type="Proteomes" id="UP000053766"/>
    </source>
</evidence>
<proteinExistence type="inferred from homology"/>
<evidence type="ECO:0000256" key="7">
    <source>
        <dbReference type="RuleBase" id="RU365071"/>
    </source>
</evidence>
<feature type="compositionally biased region" description="Polar residues" evidence="8">
    <location>
        <begin position="1"/>
        <end position="13"/>
    </location>
</feature>
<dbReference type="GO" id="GO:0030915">
    <property type="term" value="C:Smc5-Smc6 complex"/>
    <property type="evidence" value="ECO:0007669"/>
    <property type="project" value="UniProtKB-UniRule"/>
</dbReference>
<comment type="subunit">
    <text evidence="7">Component of the SMC5-SMC6 complex.</text>
</comment>
<dbReference type="GO" id="GO:0005634">
    <property type="term" value="C:nucleus"/>
    <property type="evidence" value="ECO:0007669"/>
    <property type="project" value="UniProtKB-SubCell"/>
</dbReference>
<dbReference type="STRING" id="29172.A0A0D8XBZ0"/>
<dbReference type="PANTHER" id="PTHR16140:SF0">
    <property type="entry name" value="NON-STRUCTURAL MAINTENANCE OF CHROMOSOMES ELEMENT 4"/>
    <property type="match status" value="1"/>
</dbReference>
<evidence type="ECO:0000256" key="2">
    <source>
        <dbReference type="ARBA" id="ARBA00008997"/>
    </source>
</evidence>
<accession>A0A0D8XBZ0</accession>
<dbReference type="EMBL" id="KN716866">
    <property type="protein sequence ID" value="KJH41257.1"/>
    <property type="molecule type" value="Genomic_DNA"/>
</dbReference>
<dbReference type="GO" id="GO:0006281">
    <property type="term" value="P:DNA repair"/>
    <property type="evidence" value="ECO:0007669"/>
    <property type="project" value="UniProtKB-UniRule"/>
</dbReference>
<dbReference type="InterPro" id="IPR027786">
    <property type="entry name" value="Nse4/EID"/>
</dbReference>
<keyword evidence="11" id="KW-1185">Reference proteome</keyword>
<sequence>MPRPLGNNNGIKQSENEGGDVVEENGLTKRQIQEANYLNSLVVEAEPSQYFAERALLRETYQNICSQFQEGLEVDRNDNKHVIENLGNALENVERSYKNIGAGGKELAADADTLLSMAKILMTQMQSFQNANAERVVTTEGFAKALILHMASRPQNKSPSLSGDDNILLIEEEELDGTNALTGPKEPQGYLEQPALSSNLPKVTIEQWAWFSRQNCGTLTYDVSFNYQSLRSVSFFDDVAACSATSKKERVKRKKEVLDPAVVLTKKEFGCIDDEVSVAQELDKVRKKLKQAWKNNPSVDFYSFVVDPEDFGKSVENMFYVSFLVKDGRVRLSFGDDGLPVLLHVSNEERQKLNVDDRSAALTNQAIVPFSYEMWEKVVETMGLRA</sequence>
<comment type="function">
    <text evidence="7">Component of the SMC5-SMC6 complex, that promotes sister chromatid alignment after DNA damage and facilitates double-stranded DNA breaks (DSBs) repair via homologous recombination between sister chromatids.</text>
</comment>
<reference evidence="10 11" key="1">
    <citation type="submission" date="2013-11" db="EMBL/GenBank/DDBJ databases">
        <title>Draft genome of the bovine lungworm Dictyocaulus viviparus.</title>
        <authorList>
            <person name="Mitreva M."/>
        </authorList>
    </citation>
    <scope>NUCLEOTIDE SEQUENCE [LARGE SCALE GENOMIC DNA]</scope>
    <source>
        <strain evidence="10 11">HannoverDv2000</strain>
    </source>
</reference>
<dbReference type="PANTHER" id="PTHR16140">
    <property type="entry name" value="NON-STRUCTURAL MAINTENANCE OF CHROMOSOMES ELEMENT 4"/>
    <property type="match status" value="1"/>
</dbReference>
<keyword evidence="4 7" id="KW-0233">DNA recombination</keyword>
<evidence type="ECO:0000256" key="3">
    <source>
        <dbReference type="ARBA" id="ARBA00022763"/>
    </source>
</evidence>
<dbReference type="AlphaFoldDB" id="A0A0D8XBZ0"/>
<protein>
    <recommendedName>
        <fullName evidence="7">Non-structural maintenance of chromosomes element 4</fullName>
    </recommendedName>
</protein>
<evidence type="ECO:0000256" key="5">
    <source>
        <dbReference type="ARBA" id="ARBA00023204"/>
    </source>
</evidence>